<feature type="domain" description="DUF3644" evidence="1">
    <location>
        <begin position="8"/>
        <end position="205"/>
    </location>
</feature>
<dbReference type="InterPro" id="IPR022104">
    <property type="entry name" value="DUF3644"/>
</dbReference>
<dbReference type="Pfam" id="PF12358">
    <property type="entry name" value="DUF3644"/>
    <property type="match status" value="1"/>
</dbReference>
<keyword evidence="3" id="KW-1185">Reference proteome</keyword>
<reference evidence="3" key="1">
    <citation type="journal article" date="2019" name="Int. J. Syst. Evol. Microbiol.">
        <title>The Global Catalogue of Microorganisms (GCM) 10K type strain sequencing project: providing services to taxonomists for standard genome sequencing and annotation.</title>
        <authorList>
            <consortium name="The Broad Institute Genomics Platform"/>
            <consortium name="The Broad Institute Genome Sequencing Center for Infectious Disease"/>
            <person name="Wu L."/>
            <person name="Ma J."/>
        </authorList>
    </citation>
    <scope>NUCLEOTIDE SEQUENCE [LARGE SCALE GENOMIC DNA]</scope>
    <source>
        <strain evidence="3">CECT 8288</strain>
    </source>
</reference>
<gene>
    <name evidence="2" type="ORF">ACFOND_14435</name>
</gene>
<evidence type="ECO:0000259" key="1">
    <source>
        <dbReference type="Pfam" id="PF12358"/>
    </source>
</evidence>
<sequence length="329" mass="38238">MKSRTRAMLDKSIAAMISAIEIYNKPDFNYREETFSVLCINAWELLLKAKVLQLSGNQVNSLYVWEHRQLKNGGKSKKRFIKSNRAGNPMSVSLYEAHRIVTEDYGVRISAAVKDNIVTLAEVRDNSIHFINDDLSLAVKVQEIGTASLQNYLRLIQEWFGPVLDKYNFYLMPMAFFRGFDSVNGETLNASEKKLLKYIKSVEKNYDGENLTDYNLSLRIDVNFKKVKSGSGIPIQISNDAKAPIVRLAEEEIMDKYPWDYDVLTTRLKVRYENFKVNNQYHRIRKPLETDEKYCRKRLYNPSNAKSGSKSFFNPNVFKEFDKHYTKKN</sequence>
<dbReference type="Proteomes" id="UP001595710">
    <property type="component" value="Unassembled WGS sequence"/>
</dbReference>
<accession>A0ABV7WWU5</accession>
<dbReference type="RefSeq" id="WP_290283024.1">
    <property type="nucleotide sequence ID" value="NZ_JAUFQI010000001.1"/>
</dbReference>
<proteinExistence type="predicted"/>
<dbReference type="EMBL" id="JBHRYN010000027">
    <property type="protein sequence ID" value="MFC3702834.1"/>
    <property type="molecule type" value="Genomic_DNA"/>
</dbReference>
<evidence type="ECO:0000313" key="3">
    <source>
        <dbReference type="Proteomes" id="UP001595710"/>
    </source>
</evidence>
<evidence type="ECO:0000313" key="2">
    <source>
        <dbReference type="EMBL" id="MFC3702834.1"/>
    </source>
</evidence>
<name>A0ABV7WWU5_9GAMM</name>
<organism evidence="2 3">
    <name type="scientific">Reinekea marina</name>
    <dbReference type="NCBI Taxonomy" id="1310421"/>
    <lineage>
        <taxon>Bacteria</taxon>
        <taxon>Pseudomonadati</taxon>
        <taxon>Pseudomonadota</taxon>
        <taxon>Gammaproteobacteria</taxon>
        <taxon>Oceanospirillales</taxon>
        <taxon>Saccharospirillaceae</taxon>
        <taxon>Reinekea</taxon>
    </lineage>
</organism>
<comment type="caution">
    <text evidence="2">The sequence shown here is derived from an EMBL/GenBank/DDBJ whole genome shotgun (WGS) entry which is preliminary data.</text>
</comment>
<protein>
    <submittedName>
        <fullName evidence="2">DUF3644 domain-containing protein</fullName>
    </submittedName>
</protein>